<feature type="compositionally biased region" description="Acidic residues" evidence="1">
    <location>
        <begin position="123"/>
        <end position="134"/>
    </location>
</feature>
<feature type="region of interest" description="Disordered" evidence="1">
    <location>
        <begin position="1"/>
        <end position="95"/>
    </location>
</feature>
<evidence type="ECO:0000256" key="1">
    <source>
        <dbReference type="SAM" id="MobiDB-lite"/>
    </source>
</evidence>
<gene>
    <name evidence="2" type="primary">ARP9_1</name>
    <name evidence="2" type="ORF">SLS62_009475</name>
</gene>
<name>A0AAN9UGR0_9PEZI</name>
<organism evidence="2 3">
    <name type="scientific">Diatrype stigma</name>
    <dbReference type="NCBI Taxonomy" id="117547"/>
    <lineage>
        <taxon>Eukaryota</taxon>
        <taxon>Fungi</taxon>
        <taxon>Dikarya</taxon>
        <taxon>Ascomycota</taxon>
        <taxon>Pezizomycotina</taxon>
        <taxon>Sordariomycetes</taxon>
        <taxon>Xylariomycetidae</taxon>
        <taxon>Xylariales</taxon>
        <taxon>Diatrypaceae</taxon>
        <taxon>Diatrype</taxon>
    </lineage>
</organism>
<evidence type="ECO:0000313" key="3">
    <source>
        <dbReference type="Proteomes" id="UP001320420"/>
    </source>
</evidence>
<feature type="compositionally biased region" description="Polar residues" evidence="1">
    <location>
        <begin position="144"/>
        <end position="167"/>
    </location>
</feature>
<keyword evidence="3" id="KW-1185">Reference proteome</keyword>
<feature type="compositionally biased region" description="Basic residues" evidence="1">
    <location>
        <begin position="1"/>
        <end position="11"/>
    </location>
</feature>
<proteinExistence type="predicted"/>
<feature type="compositionally biased region" description="Low complexity" evidence="1">
    <location>
        <begin position="47"/>
        <end position="58"/>
    </location>
</feature>
<sequence>MGRAKETKRRSAAQASTPATEASVPNGSPSSQSGRPSKPAPAPAPAPGQAQEAAPPSAKLGNLRLVESDDKRPGDPQPARQAKAKPAANHAWGRVGPRELGAILQPSFLDRPRLPSLSHSFEVEEEADDDDDDVALPRTPSAHDGNSSSDNGQTFAVFNPNTPSSNGKRLPKGYAVGHAVASIPSRTLGRQRQRRGKSNTPVPLGHRNHYLHQFHNTSTPRGQRARNRELTRGLGVGGEENGHHPANGNGNGNDTMASQQSKWREEMVLVICPGSQTTMAQLGCNELTPPTHRFPTRMFKDPSGAGSGYRPYHTYRRKKATAAINGAAVAAANGTAAFNEDDYEDVEDPDNVEGAIYPLQGEFGAMRCDA</sequence>
<comment type="caution">
    <text evidence="2">The sequence shown here is derived from an EMBL/GenBank/DDBJ whole genome shotgun (WGS) entry which is preliminary data.</text>
</comment>
<protein>
    <submittedName>
        <fullName evidence="2">Actin-like protein arp9</fullName>
    </submittedName>
</protein>
<evidence type="ECO:0000313" key="2">
    <source>
        <dbReference type="EMBL" id="KAK7746185.1"/>
    </source>
</evidence>
<dbReference type="Gene3D" id="3.30.420.40">
    <property type="match status" value="1"/>
</dbReference>
<dbReference type="AlphaFoldDB" id="A0AAN9UGR0"/>
<feature type="region of interest" description="Disordered" evidence="1">
    <location>
        <begin position="108"/>
        <end position="259"/>
    </location>
</feature>
<reference evidence="2 3" key="1">
    <citation type="submission" date="2024-02" db="EMBL/GenBank/DDBJ databases">
        <title>De novo assembly and annotation of 12 fungi associated with fruit tree decline syndrome in Ontario, Canada.</title>
        <authorList>
            <person name="Sulman M."/>
            <person name="Ellouze W."/>
            <person name="Ilyukhin E."/>
        </authorList>
    </citation>
    <scope>NUCLEOTIDE SEQUENCE [LARGE SCALE GENOMIC DNA]</scope>
    <source>
        <strain evidence="2 3">M11/M66-122</strain>
    </source>
</reference>
<dbReference type="EMBL" id="JAKJXP020000100">
    <property type="protein sequence ID" value="KAK7746185.1"/>
    <property type="molecule type" value="Genomic_DNA"/>
</dbReference>
<accession>A0AAN9UGR0</accession>
<feature type="compositionally biased region" description="Polar residues" evidence="1">
    <location>
        <begin position="13"/>
        <end position="35"/>
    </location>
</feature>
<dbReference type="Proteomes" id="UP001320420">
    <property type="component" value="Unassembled WGS sequence"/>
</dbReference>
<feature type="compositionally biased region" description="Low complexity" evidence="1">
    <location>
        <begin position="77"/>
        <end position="88"/>
    </location>
</feature>